<reference evidence="8" key="1">
    <citation type="journal article" date="2022" name="Int. J. Syst. Evol. Microbiol.">
        <title>Pseudomonas aegrilactucae sp. nov. and Pseudomonas morbosilactucae sp. nov., pathogens causing bacterial rot of lettuce in Japan.</title>
        <authorList>
            <person name="Sawada H."/>
            <person name="Fujikawa T."/>
            <person name="Satou M."/>
        </authorList>
    </citation>
    <scope>NUCLEOTIDE SEQUENCE</scope>
    <source>
        <strain evidence="8">0166_1</strain>
    </source>
</reference>
<evidence type="ECO:0000256" key="1">
    <source>
        <dbReference type="ARBA" id="ARBA00023015"/>
    </source>
</evidence>
<dbReference type="InterPro" id="IPR007630">
    <property type="entry name" value="RNA_pol_sigma70_r4"/>
</dbReference>
<evidence type="ECO:0000313" key="9">
    <source>
        <dbReference type="Proteomes" id="UP001162834"/>
    </source>
</evidence>
<dbReference type="PANTHER" id="PTHR30385:SF4">
    <property type="entry name" value="RNA POLYMERASE SIGMA-E FACTOR"/>
    <property type="match status" value="1"/>
</dbReference>
<dbReference type="Gene3D" id="1.20.120.1810">
    <property type="match status" value="1"/>
</dbReference>
<dbReference type="Pfam" id="PF04539">
    <property type="entry name" value="Sigma70_r3"/>
    <property type="match status" value="1"/>
</dbReference>
<dbReference type="InterPro" id="IPR036388">
    <property type="entry name" value="WH-like_DNA-bd_sf"/>
</dbReference>
<dbReference type="InterPro" id="IPR013324">
    <property type="entry name" value="RNA_pol_sigma_r3/r4-like"/>
</dbReference>
<dbReference type="Gene3D" id="1.10.10.10">
    <property type="entry name" value="Winged helix-like DNA-binding domain superfamily/Winged helix DNA-binding domain"/>
    <property type="match status" value="2"/>
</dbReference>
<proteinExistence type="predicted"/>
<dbReference type="AlphaFoldDB" id="A0A9E7C0Q2"/>
<dbReference type="RefSeq" id="WP_259310685.1">
    <property type="nucleotide sequence ID" value="NZ_CP087164.1"/>
</dbReference>
<organism evidence="8 9">
    <name type="scientific">Capillimicrobium parvum</name>
    <dbReference type="NCBI Taxonomy" id="2884022"/>
    <lineage>
        <taxon>Bacteria</taxon>
        <taxon>Bacillati</taxon>
        <taxon>Actinomycetota</taxon>
        <taxon>Thermoleophilia</taxon>
        <taxon>Solirubrobacterales</taxon>
        <taxon>Capillimicrobiaceae</taxon>
        <taxon>Capillimicrobium</taxon>
    </lineage>
</organism>
<feature type="domain" description="RNA polymerase sigma-70 region 2" evidence="6">
    <location>
        <begin position="28"/>
        <end position="96"/>
    </location>
</feature>
<dbReference type="InterPro" id="IPR013325">
    <property type="entry name" value="RNA_pol_sigma_r2"/>
</dbReference>
<dbReference type="InterPro" id="IPR007624">
    <property type="entry name" value="RNA_pol_sigma70_r3"/>
</dbReference>
<name>A0A9E7C0Q2_9ACTN</name>
<dbReference type="SUPFAM" id="SSF88659">
    <property type="entry name" value="Sigma3 and sigma4 domains of RNA polymerase sigma factors"/>
    <property type="match status" value="2"/>
</dbReference>
<dbReference type="GO" id="GO:0003677">
    <property type="term" value="F:DNA binding"/>
    <property type="evidence" value="ECO:0007669"/>
    <property type="project" value="UniProtKB-KW"/>
</dbReference>
<evidence type="ECO:0000256" key="2">
    <source>
        <dbReference type="ARBA" id="ARBA00023082"/>
    </source>
</evidence>
<dbReference type="GO" id="GO:0016987">
    <property type="term" value="F:sigma factor activity"/>
    <property type="evidence" value="ECO:0007669"/>
    <property type="project" value="UniProtKB-KW"/>
</dbReference>
<dbReference type="InterPro" id="IPR007627">
    <property type="entry name" value="RNA_pol_sigma70_r2"/>
</dbReference>
<keyword evidence="3" id="KW-0238">DNA-binding</keyword>
<dbReference type="InterPro" id="IPR000943">
    <property type="entry name" value="RNA_pol_sigma70"/>
</dbReference>
<dbReference type="EMBL" id="CP087164">
    <property type="protein sequence ID" value="UGS36616.1"/>
    <property type="molecule type" value="Genomic_DNA"/>
</dbReference>
<dbReference type="Pfam" id="PF04542">
    <property type="entry name" value="Sigma70_r2"/>
    <property type="match status" value="1"/>
</dbReference>
<evidence type="ECO:0000259" key="6">
    <source>
        <dbReference type="Pfam" id="PF04542"/>
    </source>
</evidence>
<dbReference type="PANTHER" id="PTHR30385">
    <property type="entry name" value="SIGMA FACTOR F FLAGELLAR"/>
    <property type="match status" value="1"/>
</dbReference>
<dbReference type="GO" id="GO:0006352">
    <property type="term" value="P:DNA-templated transcription initiation"/>
    <property type="evidence" value="ECO:0007669"/>
    <property type="project" value="InterPro"/>
</dbReference>
<dbReference type="PRINTS" id="PR00046">
    <property type="entry name" value="SIGMA70FCT"/>
</dbReference>
<protein>
    <submittedName>
        <fullName evidence="8">RNA polymerase sigma factor SigF</fullName>
    </submittedName>
</protein>
<sequence length="260" mass="28822">MTTSAPVSERWLLLRYRTTNDPVARERLVEAMMPLVRRLVSGYGHPRHREDLLQAACLGLTKAIDRWDPLRGPELRTYAIPTMHGEVRRWLRDHSWAIHVPRPLQERVLTVTRATSGLRARDGRSPTAGQIAEHLTMPLEDVLGALQAGRAYGAASLEAPLGGDPEAGTLGDVIGDEDERLDRAEQVASLSSLRDLLDDRDREVLRLRFVEDLTQSEIADRIGCSQMQVSRLLRRSIDRLSARVTATGTEEVGAVAAPGS</sequence>
<evidence type="ECO:0000256" key="3">
    <source>
        <dbReference type="ARBA" id="ARBA00023125"/>
    </source>
</evidence>
<keyword evidence="1" id="KW-0805">Transcription regulation</keyword>
<dbReference type="SUPFAM" id="SSF88946">
    <property type="entry name" value="Sigma2 domain of RNA polymerase sigma factors"/>
    <property type="match status" value="1"/>
</dbReference>
<evidence type="ECO:0000259" key="7">
    <source>
        <dbReference type="Pfam" id="PF04545"/>
    </source>
</evidence>
<dbReference type="KEGG" id="sbae:DSM104329_03024"/>
<dbReference type="Pfam" id="PF04545">
    <property type="entry name" value="Sigma70_r4"/>
    <property type="match status" value="1"/>
</dbReference>
<dbReference type="CDD" id="cd06171">
    <property type="entry name" value="Sigma70_r4"/>
    <property type="match status" value="1"/>
</dbReference>
<evidence type="ECO:0000259" key="5">
    <source>
        <dbReference type="Pfam" id="PF04539"/>
    </source>
</evidence>
<keyword evidence="4" id="KW-0804">Transcription</keyword>
<keyword evidence="2" id="KW-0731">Sigma factor</keyword>
<gene>
    <name evidence="8" type="primary">sigF_3</name>
    <name evidence="8" type="ORF">DSM104329_03024</name>
</gene>
<accession>A0A9E7C0Q2</accession>
<dbReference type="Proteomes" id="UP001162834">
    <property type="component" value="Chromosome"/>
</dbReference>
<evidence type="ECO:0000313" key="8">
    <source>
        <dbReference type="EMBL" id="UGS36616.1"/>
    </source>
</evidence>
<evidence type="ECO:0000256" key="4">
    <source>
        <dbReference type="ARBA" id="ARBA00023163"/>
    </source>
</evidence>
<keyword evidence="9" id="KW-1185">Reference proteome</keyword>
<feature type="domain" description="RNA polymerase sigma-70 region 4" evidence="7">
    <location>
        <begin position="197"/>
        <end position="240"/>
    </location>
</feature>
<dbReference type="NCBIfam" id="TIGR02937">
    <property type="entry name" value="sigma70-ECF"/>
    <property type="match status" value="1"/>
</dbReference>
<dbReference type="InterPro" id="IPR014284">
    <property type="entry name" value="RNA_pol_sigma-70_dom"/>
</dbReference>
<feature type="domain" description="RNA polymerase sigma-70 region 3" evidence="5">
    <location>
        <begin position="109"/>
        <end position="178"/>
    </location>
</feature>